<protein>
    <recommendedName>
        <fullName evidence="4">Nucleic acid-binding, OB-fold protein</fullName>
    </recommendedName>
</protein>
<reference evidence="1" key="3">
    <citation type="submission" date="2020-06" db="EMBL/GenBank/DDBJ databases">
        <title>Helianthus annuus Genome sequencing and assembly Release 2.</title>
        <authorList>
            <person name="Gouzy J."/>
            <person name="Langlade N."/>
            <person name="Munos S."/>
        </authorList>
    </citation>
    <scope>NUCLEOTIDE SEQUENCE</scope>
    <source>
        <tissue evidence="1">Leaves</tissue>
    </source>
</reference>
<keyword evidence="3" id="KW-1185">Reference proteome</keyword>
<accession>A0A251VKZ3</accession>
<evidence type="ECO:0000313" key="2">
    <source>
        <dbReference type="EMBL" id="OTG35391.1"/>
    </source>
</evidence>
<name>A0A251VKZ3_HELAN</name>
<evidence type="ECO:0008006" key="4">
    <source>
        <dbReference type="Google" id="ProtNLM"/>
    </source>
</evidence>
<dbReference type="Proteomes" id="UP000215914">
    <property type="component" value="Chromosome 2"/>
</dbReference>
<dbReference type="InterPro" id="IPR012340">
    <property type="entry name" value="NA-bd_OB-fold"/>
</dbReference>
<dbReference type="AlphaFoldDB" id="A0A251VKZ3"/>
<dbReference type="EMBL" id="CM007891">
    <property type="protein sequence ID" value="OTG35391.1"/>
    <property type="molecule type" value="Genomic_DNA"/>
</dbReference>
<dbReference type="InParanoid" id="A0A251VKZ3"/>
<evidence type="ECO:0000313" key="1">
    <source>
        <dbReference type="EMBL" id="KAF5819889.1"/>
    </source>
</evidence>
<sequence>MMCSVEDEFLKNDVFSPLAYLPSILEPKKVVVVGTIVAIVSDKMWYYDGCNYCKSKVEKKFETYDKDDGTSDVRDTQLYQCSNKDCNGKEVFPMSRYTVC</sequence>
<organism evidence="2 3">
    <name type="scientific">Helianthus annuus</name>
    <name type="common">Common sunflower</name>
    <dbReference type="NCBI Taxonomy" id="4232"/>
    <lineage>
        <taxon>Eukaryota</taxon>
        <taxon>Viridiplantae</taxon>
        <taxon>Streptophyta</taxon>
        <taxon>Embryophyta</taxon>
        <taxon>Tracheophyta</taxon>
        <taxon>Spermatophyta</taxon>
        <taxon>Magnoliopsida</taxon>
        <taxon>eudicotyledons</taxon>
        <taxon>Gunneridae</taxon>
        <taxon>Pentapetalae</taxon>
        <taxon>asterids</taxon>
        <taxon>campanulids</taxon>
        <taxon>Asterales</taxon>
        <taxon>Asteraceae</taxon>
        <taxon>Asteroideae</taxon>
        <taxon>Heliantheae alliance</taxon>
        <taxon>Heliantheae</taxon>
        <taxon>Helianthus</taxon>
    </lineage>
</organism>
<evidence type="ECO:0000313" key="3">
    <source>
        <dbReference type="Proteomes" id="UP000215914"/>
    </source>
</evidence>
<gene>
    <name evidence="2" type="ORF">HannXRQ_Chr02g0056291</name>
    <name evidence="1" type="ORF">HanXRQr2_Chr02g0082721</name>
</gene>
<dbReference type="Gramene" id="mRNA:HanXRQr2_Chr02g0082721">
    <property type="protein sequence ID" value="mRNA:HanXRQr2_Chr02g0082721"/>
    <property type="gene ID" value="HanXRQr2_Chr02g0082721"/>
</dbReference>
<dbReference type="Gene3D" id="2.40.50.140">
    <property type="entry name" value="Nucleic acid-binding proteins"/>
    <property type="match status" value="1"/>
</dbReference>
<dbReference type="EMBL" id="MNCJ02000317">
    <property type="protein sequence ID" value="KAF5819889.1"/>
    <property type="molecule type" value="Genomic_DNA"/>
</dbReference>
<reference evidence="2" key="2">
    <citation type="submission" date="2017-02" db="EMBL/GenBank/DDBJ databases">
        <title>Sunflower complete genome.</title>
        <authorList>
            <person name="Langlade N."/>
            <person name="Munos S."/>
        </authorList>
    </citation>
    <scope>NUCLEOTIDE SEQUENCE [LARGE SCALE GENOMIC DNA]</scope>
    <source>
        <tissue evidence="2">Leaves</tissue>
    </source>
</reference>
<proteinExistence type="predicted"/>
<reference evidence="1 3" key="1">
    <citation type="journal article" date="2017" name="Nature">
        <title>The sunflower genome provides insights into oil metabolism, flowering and Asterid evolution.</title>
        <authorList>
            <person name="Badouin H."/>
            <person name="Gouzy J."/>
            <person name="Grassa C.J."/>
            <person name="Murat F."/>
            <person name="Staton S.E."/>
            <person name="Cottret L."/>
            <person name="Lelandais-Briere C."/>
            <person name="Owens G.L."/>
            <person name="Carrere S."/>
            <person name="Mayjonade B."/>
            <person name="Legrand L."/>
            <person name="Gill N."/>
            <person name="Kane N.C."/>
            <person name="Bowers J.E."/>
            <person name="Hubner S."/>
            <person name="Bellec A."/>
            <person name="Berard A."/>
            <person name="Berges H."/>
            <person name="Blanchet N."/>
            <person name="Boniface M.C."/>
            <person name="Brunel D."/>
            <person name="Catrice O."/>
            <person name="Chaidir N."/>
            <person name="Claudel C."/>
            <person name="Donnadieu C."/>
            <person name="Faraut T."/>
            <person name="Fievet G."/>
            <person name="Helmstetter N."/>
            <person name="King M."/>
            <person name="Knapp S.J."/>
            <person name="Lai Z."/>
            <person name="Le Paslier M.C."/>
            <person name="Lippi Y."/>
            <person name="Lorenzon L."/>
            <person name="Mandel J.R."/>
            <person name="Marage G."/>
            <person name="Marchand G."/>
            <person name="Marquand E."/>
            <person name="Bret-Mestries E."/>
            <person name="Morien E."/>
            <person name="Nambeesan S."/>
            <person name="Nguyen T."/>
            <person name="Pegot-Espagnet P."/>
            <person name="Pouilly N."/>
            <person name="Raftis F."/>
            <person name="Sallet E."/>
            <person name="Schiex T."/>
            <person name="Thomas J."/>
            <person name="Vandecasteele C."/>
            <person name="Vares D."/>
            <person name="Vear F."/>
            <person name="Vautrin S."/>
            <person name="Crespi M."/>
            <person name="Mangin B."/>
            <person name="Burke J.M."/>
            <person name="Salse J."/>
            <person name="Munos S."/>
            <person name="Vincourt P."/>
            <person name="Rieseberg L.H."/>
            <person name="Langlade N.B."/>
        </authorList>
    </citation>
    <scope>NUCLEOTIDE SEQUENCE [LARGE SCALE GENOMIC DNA]</scope>
    <source>
        <strain evidence="3">cv. SF193</strain>
        <tissue evidence="1">Leaves</tissue>
    </source>
</reference>